<organism evidence="3 4">
    <name type="scientific">Oikopleura dioica</name>
    <name type="common">Tunicate</name>
    <dbReference type="NCBI Taxonomy" id="34765"/>
    <lineage>
        <taxon>Eukaryota</taxon>
        <taxon>Metazoa</taxon>
        <taxon>Chordata</taxon>
        <taxon>Tunicata</taxon>
        <taxon>Appendicularia</taxon>
        <taxon>Copelata</taxon>
        <taxon>Oikopleuridae</taxon>
        <taxon>Oikopleura</taxon>
    </lineage>
</organism>
<dbReference type="PROSITE" id="PS00018">
    <property type="entry name" value="EF_HAND_1"/>
    <property type="match status" value="2"/>
</dbReference>
<dbReference type="PROSITE" id="PS50222">
    <property type="entry name" value="EF_HAND_2"/>
    <property type="match status" value="2"/>
</dbReference>
<keyword evidence="1" id="KW-0106">Calcium</keyword>
<dbReference type="InterPro" id="IPR018247">
    <property type="entry name" value="EF_Hand_1_Ca_BS"/>
</dbReference>
<accession>A0ABN7SI77</accession>
<evidence type="ECO:0000256" key="1">
    <source>
        <dbReference type="ARBA" id="ARBA00022837"/>
    </source>
</evidence>
<sequence>MIVFMLGTDDPVHTSEKDAITEFRVLFDTIAGLSMDPLHISPQNIVEHFCSVGLIRAHDGTQHDFARTLAKFTKKFDAKGKLMRPGFYNEEEFVKFWFNTHKFYNKYDVNNSGAITRADFLQSLKDSDRSDADTDEKVSEIFNIADRNRDGVIDFIEFFCRLPQILNWN</sequence>
<keyword evidence="4" id="KW-1185">Reference proteome</keyword>
<dbReference type="EMBL" id="OU015569">
    <property type="protein sequence ID" value="CAG5096836.1"/>
    <property type="molecule type" value="Genomic_DNA"/>
</dbReference>
<dbReference type="Pfam" id="PF13499">
    <property type="entry name" value="EF-hand_7"/>
    <property type="match status" value="1"/>
</dbReference>
<dbReference type="Gene3D" id="1.10.238.10">
    <property type="entry name" value="EF-hand"/>
    <property type="match status" value="1"/>
</dbReference>
<gene>
    <name evidence="3" type="ORF">OKIOD_LOCUS6362</name>
</gene>
<dbReference type="InterPro" id="IPR011992">
    <property type="entry name" value="EF-hand-dom_pair"/>
</dbReference>
<feature type="domain" description="EF-hand" evidence="2">
    <location>
        <begin position="133"/>
        <end position="168"/>
    </location>
</feature>
<proteinExistence type="predicted"/>
<evidence type="ECO:0000259" key="2">
    <source>
        <dbReference type="PROSITE" id="PS50222"/>
    </source>
</evidence>
<evidence type="ECO:0000313" key="4">
    <source>
        <dbReference type="Proteomes" id="UP001158576"/>
    </source>
</evidence>
<name>A0ABN7SI77_OIKDI</name>
<dbReference type="CDD" id="cd00051">
    <property type="entry name" value="EFh"/>
    <property type="match status" value="1"/>
</dbReference>
<feature type="domain" description="EF-hand" evidence="2">
    <location>
        <begin position="102"/>
        <end position="130"/>
    </location>
</feature>
<dbReference type="SUPFAM" id="SSF47473">
    <property type="entry name" value="EF-hand"/>
    <property type="match status" value="1"/>
</dbReference>
<dbReference type="Proteomes" id="UP001158576">
    <property type="component" value="Chromosome XSR"/>
</dbReference>
<dbReference type="InterPro" id="IPR002048">
    <property type="entry name" value="EF_hand_dom"/>
</dbReference>
<reference evidence="3 4" key="1">
    <citation type="submission" date="2021-04" db="EMBL/GenBank/DDBJ databases">
        <authorList>
            <person name="Bliznina A."/>
        </authorList>
    </citation>
    <scope>NUCLEOTIDE SEQUENCE [LARGE SCALE GENOMIC DNA]</scope>
</reference>
<evidence type="ECO:0000313" key="3">
    <source>
        <dbReference type="EMBL" id="CAG5096836.1"/>
    </source>
</evidence>
<protein>
    <submittedName>
        <fullName evidence="3">Oidioi.mRNA.OKI2018_I69.XSR.g14804.t1.cds</fullName>
    </submittedName>
</protein>